<name>A0A1I5TW98_9BACI</name>
<dbReference type="EMBL" id="FOXD01000011">
    <property type="protein sequence ID" value="SFP86877.1"/>
    <property type="molecule type" value="Genomic_DNA"/>
</dbReference>
<reference evidence="2" key="1">
    <citation type="submission" date="2016-10" db="EMBL/GenBank/DDBJ databases">
        <authorList>
            <person name="Varghese N."/>
            <person name="Submissions S."/>
        </authorList>
    </citation>
    <scope>NUCLEOTIDE SEQUENCE [LARGE SCALE GENOMIC DNA]</scope>
    <source>
        <strain evidence="2">S7</strain>
    </source>
</reference>
<dbReference type="STRING" id="1884432.SAMN05518683_111105"/>
<dbReference type="Proteomes" id="UP000198892">
    <property type="component" value="Unassembled WGS sequence"/>
</dbReference>
<gene>
    <name evidence="1" type="ORF">SAMN05518683_111105</name>
</gene>
<evidence type="ECO:0000313" key="2">
    <source>
        <dbReference type="Proteomes" id="UP000198892"/>
    </source>
</evidence>
<evidence type="ECO:0000313" key="1">
    <source>
        <dbReference type="EMBL" id="SFP86877.1"/>
    </source>
</evidence>
<keyword evidence="2" id="KW-1185">Reference proteome</keyword>
<accession>A0A1I5TW98</accession>
<organism evidence="1 2">
    <name type="scientific">Salibacterium halotolerans</name>
    <dbReference type="NCBI Taxonomy" id="1884432"/>
    <lineage>
        <taxon>Bacteria</taxon>
        <taxon>Bacillati</taxon>
        <taxon>Bacillota</taxon>
        <taxon>Bacilli</taxon>
        <taxon>Bacillales</taxon>
        <taxon>Bacillaceae</taxon>
    </lineage>
</organism>
<dbReference type="AlphaFoldDB" id="A0A1I5TW98"/>
<sequence>MKDNVTIGRSGKRLPDMSGAFSAVDTNIEKQGVVSIEHRLVDTMLMKSKISGRRRKSRDTICHGRSFSVPKHYLRRHYVCHRVV</sequence>
<protein>
    <submittedName>
        <fullName evidence="1">Uncharacterized protein</fullName>
    </submittedName>
</protein>
<proteinExistence type="predicted"/>